<dbReference type="InterPro" id="IPR045396">
    <property type="entry name" value="DUF6517"/>
</dbReference>
<organism evidence="1 2">
    <name type="scientific">Halovenus aranensis</name>
    <dbReference type="NCBI Taxonomy" id="890420"/>
    <lineage>
        <taxon>Archaea</taxon>
        <taxon>Methanobacteriati</taxon>
        <taxon>Methanobacteriota</taxon>
        <taxon>Stenosarchaea group</taxon>
        <taxon>Halobacteria</taxon>
        <taxon>Halobacteriales</taxon>
        <taxon>Haloarculaceae</taxon>
        <taxon>Halovenus</taxon>
    </lineage>
</organism>
<dbReference type="STRING" id="890420.SAMN05216226_102317"/>
<dbReference type="Proteomes" id="UP000198856">
    <property type="component" value="Unassembled WGS sequence"/>
</dbReference>
<gene>
    <name evidence="1" type="ORF">SAMN05216226_102317</name>
</gene>
<keyword evidence="2" id="KW-1185">Reference proteome</keyword>
<evidence type="ECO:0000313" key="1">
    <source>
        <dbReference type="EMBL" id="SDJ36338.1"/>
    </source>
</evidence>
<dbReference type="EMBL" id="FNFC01000002">
    <property type="protein sequence ID" value="SDJ36338.1"/>
    <property type="molecule type" value="Genomic_DNA"/>
</dbReference>
<accession>A0A1G8T443</accession>
<dbReference type="AlphaFoldDB" id="A0A1G8T443"/>
<sequence length="196" mass="21630">MPTSRLAEGGWERTDVSTETIFSLPTVQVQTATAQYADAVTADALAEARGEPFDGMLRFFAGSRLDFDPPLPPGVTPAAVGSMLRNEARRTFKKRLRERGLVDIERDGSQRLRVGDRRRARVTKFAARIPLSGDRDLPLACWVAPWTTSDDAVVVTGGHPQATLADCFGLDTDDSRLTRSPSAYREEFFSLLRTVE</sequence>
<evidence type="ECO:0000313" key="2">
    <source>
        <dbReference type="Proteomes" id="UP000198856"/>
    </source>
</evidence>
<name>A0A1G8T443_9EURY</name>
<protein>
    <submittedName>
        <fullName evidence="1">Uncharacterized protein</fullName>
    </submittedName>
</protein>
<proteinExistence type="predicted"/>
<reference evidence="1 2" key="1">
    <citation type="submission" date="2016-10" db="EMBL/GenBank/DDBJ databases">
        <authorList>
            <person name="de Groot N.N."/>
        </authorList>
    </citation>
    <scope>NUCLEOTIDE SEQUENCE [LARGE SCALE GENOMIC DNA]</scope>
    <source>
        <strain evidence="1 2">IBRC-M10015</strain>
    </source>
</reference>
<dbReference type="Pfam" id="PF20127">
    <property type="entry name" value="DUF6517"/>
    <property type="match status" value="1"/>
</dbReference>